<organism evidence="1">
    <name type="scientific">Vibrio tasmaniensis</name>
    <dbReference type="NCBI Taxonomy" id="212663"/>
    <lineage>
        <taxon>Bacteria</taxon>
        <taxon>Pseudomonadati</taxon>
        <taxon>Pseudomonadota</taxon>
        <taxon>Gammaproteobacteria</taxon>
        <taxon>Vibrionales</taxon>
        <taxon>Vibrionaceae</taxon>
        <taxon>Vibrio</taxon>
    </lineage>
</organism>
<evidence type="ECO:0000313" key="1">
    <source>
        <dbReference type="EMBL" id="AKN40491.1"/>
    </source>
</evidence>
<dbReference type="AlphaFoldDB" id="A0A0H4A3R3"/>
<reference evidence="1" key="1">
    <citation type="journal article" date="2015" name="MBio">
        <title>Eco-Evolutionary Dynamics of Episomes among Ecologically Cohesive Bacterial Populations.</title>
        <authorList>
            <person name="Xue H."/>
            <person name="Cordero O.X."/>
            <person name="Camas F.M."/>
            <person name="Trimble W."/>
            <person name="Meyer F."/>
            <person name="Guglielmini J."/>
            <person name="Rocha E.P."/>
            <person name="Polz M.F."/>
        </authorList>
    </citation>
    <scope>NUCLEOTIDE SEQUENCE</scope>
    <source>
        <strain evidence="1">FF_59</strain>
    </source>
</reference>
<proteinExistence type="predicted"/>
<dbReference type="EMBL" id="KP795697">
    <property type="protein sequence ID" value="AKN40491.1"/>
    <property type="molecule type" value="Genomic_DNA"/>
</dbReference>
<name>A0A0H4A3R3_9VIBR</name>
<protein>
    <submittedName>
        <fullName evidence="1">Uncharacterized protein</fullName>
    </submittedName>
</protein>
<accession>A0A0H4A3R3</accession>
<sequence length="298" mass="33800">MKAIGYIYEHMVRVFPDKPWVKAYSNIYGGGQTPSLPKVMDNFLVQGLYIFETKHESRRDQYEIGLIEQSMSLCNAFLGMYHSLVGIEQDNCLKRFQAAFHKPNDLRAIDFELFCYLQLHCNNCSVEVKDGDNSGDNFDYLITDHKGLQVQLECKSFAYSKGLYVPGEDAARLYNRILSLEHGLGGVPDNQLRIYTIELKKELPKGEESLNRLAEQIICTINDESYVGNELFCVQCEIFNNVENIEESDRTLHFNSGAVGIEVGRVASLSKGGRGRFSLILNSAVKESALFREFETIC</sequence>